<proteinExistence type="predicted"/>
<dbReference type="InterPro" id="IPR043129">
    <property type="entry name" value="ATPase_NBD"/>
</dbReference>
<evidence type="ECO:0000256" key="1">
    <source>
        <dbReference type="SAM" id="MobiDB-lite"/>
    </source>
</evidence>
<feature type="region of interest" description="Disordered" evidence="1">
    <location>
        <begin position="1"/>
        <end position="20"/>
    </location>
</feature>
<organism evidence="2 3">
    <name type="scientific">Clostridium beijerinckii</name>
    <name type="common">Clostridium MP</name>
    <dbReference type="NCBI Taxonomy" id="1520"/>
    <lineage>
        <taxon>Bacteria</taxon>
        <taxon>Bacillati</taxon>
        <taxon>Bacillota</taxon>
        <taxon>Clostridia</taxon>
        <taxon>Eubacteriales</taxon>
        <taxon>Clostridiaceae</taxon>
        <taxon>Clostridium</taxon>
    </lineage>
</organism>
<dbReference type="CDD" id="cd24049">
    <property type="entry name" value="ASKHA_NBD_PilM"/>
    <property type="match status" value="1"/>
</dbReference>
<protein>
    <submittedName>
        <fullName evidence="2">Type IV pilus assembly protein PilM</fullName>
    </submittedName>
</protein>
<dbReference type="PANTHER" id="PTHR32432:SF3">
    <property type="entry name" value="ETHANOLAMINE UTILIZATION PROTEIN EUTJ"/>
    <property type="match status" value="1"/>
</dbReference>
<dbReference type="SUPFAM" id="SSF53067">
    <property type="entry name" value="Actin-like ATPase domain"/>
    <property type="match status" value="2"/>
</dbReference>
<dbReference type="PIRSF" id="PIRSF019169">
    <property type="entry name" value="PilM"/>
    <property type="match status" value="1"/>
</dbReference>
<comment type="caution">
    <text evidence="2">The sequence shown here is derived from an EMBL/GenBank/DDBJ whole genome shotgun (WGS) entry which is preliminary data.</text>
</comment>
<dbReference type="InterPro" id="IPR050696">
    <property type="entry name" value="FtsA/MreB"/>
</dbReference>
<evidence type="ECO:0000313" key="2">
    <source>
        <dbReference type="EMBL" id="NRV09909.1"/>
    </source>
</evidence>
<dbReference type="NCBIfam" id="TIGR01175">
    <property type="entry name" value="pilM"/>
    <property type="match status" value="1"/>
</dbReference>
<sequence>MGIMKKKNSNSELDKNNTGIENKEKKKSIDFKDLANMDVGTLKVKFSKNLRRINKLSTPKKKRRVVAFDIGSSMIKIVEGMYYKKELVIYKYISIPTPKDAIIDGEIRKPEELHGKLSQVLKQGGIKAKDAICTTNSTLIINREILIPKVEAEEMDTVVRYEIQQYLPINLEDYILQVTILGEEEVNESARLNVRVIAYPEKIARGYYNLLQKLNLKPYVLDVNYNAVNKFINYTGINSEFEHKSKEAVAVIDIGASFIDVNIYKDGQLDFTRIIKDGGNNIDEILLEKIGVSNEVTSFKQKNLNLSDELESINIQVKYVVDEWMDKIEKIIQFYKNRNMGNEVNKIIIFGGSSKIRGMGEYMTEKLGIKTKINEITKIAFKSKDDGHPIDDFINVIGSVIRVE</sequence>
<dbReference type="AlphaFoldDB" id="A0A9Q5CQE8"/>
<accession>A0A9Q5CQE8</accession>
<evidence type="ECO:0000313" key="3">
    <source>
        <dbReference type="Proteomes" id="UP000821656"/>
    </source>
</evidence>
<gene>
    <name evidence="2" type="ORF">DFH45_002872</name>
</gene>
<dbReference type="Proteomes" id="UP000821656">
    <property type="component" value="Unassembled WGS sequence"/>
</dbReference>
<dbReference type="InterPro" id="IPR005883">
    <property type="entry name" value="PilM"/>
</dbReference>
<reference evidence="2" key="1">
    <citation type="submission" date="2020-05" db="EMBL/GenBank/DDBJ databases">
        <title>Genomic insights into acetone-butanol-ethanol (ABE) fermentation by sequencing solventogenic clostridia strains.</title>
        <authorList>
            <person name="Brown S."/>
        </authorList>
    </citation>
    <scope>NUCLEOTIDE SEQUENCE</scope>
    <source>
        <strain evidence="2">DJ126</strain>
    </source>
</reference>
<dbReference type="Pfam" id="PF11104">
    <property type="entry name" value="PilM_2"/>
    <property type="match status" value="1"/>
</dbReference>
<dbReference type="Gene3D" id="3.30.420.40">
    <property type="match status" value="2"/>
</dbReference>
<name>A0A9Q5CQE8_CLOBE</name>
<dbReference type="Gene3D" id="3.30.1490.300">
    <property type="match status" value="1"/>
</dbReference>
<dbReference type="PANTHER" id="PTHR32432">
    <property type="entry name" value="CELL DIVISION PROTEIN FTSA-RELATED"/>
    <property type="match status" value="1"/>
</dbReference>
<dbReference type="EMBL" id="JABSXK010000001">
    <property type="protein sequence ID" value="NRV09909.1"/>
    <property type="molecule type" value="Genomic_DNA"/>
</dbReference>